<sequence length="499" mass="56226">MLTPIKVKSTGYSLFNRCHKSTAQDLTRYNNDFFIVRLGLIPGINAHHYSSHRLILINNLYDNCKVPRTVKIDLVSGNETLENLRGVLRVLNYIFRGSRASKEGLVLGIEELCQLCLIKWNNRALGTFLISIWPGRQIVEGISYLLSGSLPMSDDLREIIKSLCQDRPHWLSFDYDRLRAVRMSRRATLRTAGSTRGKEVMVDSSLVTILDSQAKKGTVVSPVPIVGDTEARDPAKWRPRGCHLPALSAMTEKDAYVKMVIANAKDHPRREEVEARKATIKQLRQELESVQTERKKRSRELKVAKDELKRANLSVRPLGLHVYYSRKARRGSEGFRGGGGQCGLPPSRGGCKNWFIGRNQGRRTEAEDEIGRLKEMEMGCRAILELAAVRDLWRRWNELIRILKKLSFLMLIGTRSLTFLRVSPVTLSIFHSRSSLAAESKRHTTADLLSCGRDVARLVIGFGDCSISPKDHVYSFLDTEGGELGDSFSYPASLVRGGF</sequence>
<evidence type="ECO:0000256" key="1">
    <source>
        <dbReference type="SAM" id="Coils"/>
    </source>
</evidence>
<reference evidence="2" key="1">
    <citation type="submission" date="2019-12" db="EMBL/GenBank/DDBJ databases">
        <title>Genome sequencing and annotation of Brassica cretica.</title>
        <authorList>
            <person name="Studholme D.J."/>
            <person name="Sarris P."/>
        </authorList>
    </citation>
    <scope>NUCLEOTIDE SEQUENCE</scope>
    <source>
        <strain evidence="2">PFS-109/04</strain>
        <tissue evidence="2">Leaf</tissue>
    </source>
</reference>
<protein>
    <submittedName>
        <fullName evidence="2">Uncharacterized protein</fullName>
    </submittedName>
</protein>
<evidence type="ECO:0000313" key="3">
    <source>
        <dbReference type="Proteomes" id="UP000712600"/>
    </source>
</evidence>
<feature type="coiled-coil region" evidence="1">
    <location>
        <begin position="270"/>
        <end position="307"/>
    </location>
</feature>
<gene>
    <name evidence="2" type="ORF">F2Q69_00023505</name>
</gene>
<name>A0A8S9QF57_BRACR</name>
<evidence type="ECO:0000313" key="2">
    <source>
        <dbReference type="EMBL" id="KAF3540436.1"/>
    </source>
</evidence>
<keyword evidence="1" id="KW-0175">Coiled coil</keyword>
<organism evidence="2 3">
    <name type="scientific">Brassica cretica</name>
    <name type="common">Mustard</name>
    <dbReference type="NCBI Taxonomy" id="69181"/>
    <lineage>
        <taxon>Eukaryota</taxon>
        <taxon>Viridiplantae</taxon>
        <taxon>Streptophyta</taxon>
        <taxon>Embryophyta</taxon>
        <taxon>Tracheophyta</taxon>
        <taxon>Spermatophyta</taxon>
        <taxon>Magnoliopsida</taxon>
        <taxon>eudicotyledons</taxon>
        <taxon>Gunneridae</taxon>
        <taxon>Pentapetalae</taxon>
        <taxon>rosids</taxon>
        <taxon>malvids</taxon>
        <taxon>Brassicales</taxon>
        <taxon>Brassicaceae</taxon>
        <taxon>Brassiceae</taxon>
        <taxon>Brassica</taxon>
    </lineage>
</organism>
<dbReference type="Proteomes" id="UP000712600">
    <property type="component" value="Unassembled WGS sequence"/>
</dbReference>
<comment type="caution">
    <text evidence="2">The sequence shown here is derived from an EMBL/GenBank/DDBJ whole genome shotgun (WGS) entry which is preliminary data.</text>
</comment>
<dbReference type="CDD" id="cd22249">
    <property type="entry name" value="UDM1_RNF168_RNF169-like"/>
    <property type="match status" value="1"/>
</dbReference>
<accession>A0A8S9QF57</accession>
<dbReference type="AlphaFoldDB" id="A0A8S9QF57"/>
<dbReference type="EMBL" id="QGKX02001290">
    <property type="protein sequence ID" value="KAF3540436.1"/>
    <property type="molecule type" value="Genomic_DNA"/>
</dbReference>
<proteinExistence type="predicted"/>